<evidence type="ECO:0000256" key="8">
    <source>
        <dbReference type="ARBA" id="ARBA00023136"/>
    </source>
</evidence>
<name>A0A8U0IJT7_9EURY</name>
<evidence type="ECO:0000256" key="5">
    <source>
        <dbReference type="ARBA" id="ARBA00022927"/>
    </source>
</evidence>
<feature type="transmembrane region" description="Helical" evidence="9">
    <location>
        <begin position="189"/>
        <end position="209"/>
    </location>
</feature>
<dbReference type="EMBL" id="CP096658">
    <property type="protein sequence ID" value="UPW01313.1"/>
    <property type="molecule type" value="Genomic_DNA"/>
</dbReference>
<dbReference type="GO" id="GO:0005886">
    <property type="term" value="C:plasma membrane"/>
    <property type="evidence" value="ECO:0007669"/>
    <property type="project" value="UniProtKB-SubCell"/>
</dbReference>
<dbReference type="InterPro" id="IPR022813">
    <property type="entry name" value="SecD/SecF_arch_bac"/>
</dbReference>
<dbReference type="InterPro" id="IPR024921">
    <property type="entry name" value="SecF_arc"/>
</dbReference>
<dbReference type="PANTHER" id="PTHR30081:SF8">
    <property type="entry name" value="PROTEIN TRANSLOCASE SUBUNIT SECF"/>
    <property type="match status" value="1"/>
</dbReference>
<evidence type="ECO:0000256" key="1">
    <source>
        <dbReference type="ARBA" id="ARBA00004651"/>
    </source>
</evidence>
<evidence type="ECO:0000313" key="12">
    <source>
        <dbReference type="Proteomes" id="UP000830434"/>
    </source>
</evidence>
<dbReference type="Pfam" id="PF02355">
    <property type="entry name" value="SecD_SecF_C"/>
    <property type="match status" value="1"/>
</dbReference>
<keyword evidence="6 9" id="KW-1133">Transmembrane helix</keyword>
<evidence type="ECO:0000313" key="11">
    <source>
        <dbReference type="EMBL" id="UPW01313.1"/>
    </source>
</evidence>
<sequence length="293" mass="31646">MVAFEVPEVDYTQYTNRQLAAIPLAILAVALLVIVGWYVFTGAPVRLGMEFTGGTELRVQTSTPPSEIPAAFDTQATVTPVQTVQDTYIVTFPPEADNIGQQARNNLQPVRGQSAADMVKSIQGTSASFGKSAQETALLGIGLAFVGMSVLVFLMFRSFVPSIAVVISAFSDIVIPVALMNLLGIPLSLGTVAALLMLIGYSVDSDILLNNHILRRSGDFYESTHRAMRTGVTMTVTSLSAMAVMAVVAWIFGIDLLRDIGIVLVLGLATDLMNTYMLNLSLLRWYKYEGVTR</sequence>
<gene>
    <name evidence="9" type="primary">secF</name>
    <name evidence="11" type="ORF">M0R88_04220</name>
</gene>
<evidence type="ECO:0000256" key="6">
    <source>
        <dbReference type="ARBA" id="ARBA00022989"/>
    </source>
</evidence>
<feature type="domain" description="Protein export membrane protein SecD/SecF C-terminal" evidence="10">
    <location>
        <begin position="119"/>
        <end position="287"/>
    </location>
</feature>
<dbReference type="Pfam" id="PF07549">
    <property type="entry name" value="Sec_GG"/>
    <property type="match status" value="1"/>
</dbReference>
<organism evidence="11 12">
    <name type="scientific">Halorussus gelatinilyticus</name>
    <dbReference type="NCBI Taxonomy" id="2937524"/>
    <lineage>
        <taxon>Archaea</taxon>
        <taxon>Methanobacteriati</taxon>
        <taxon>Methanobacteriota</taxon>
        <taxon>Stenosarchaea group</taxon>
        <taxon>Halobacteria</taxon>
        <taxon>Halobacteriales</taxon>
        <taxon>Haladaptataceae</taxon>
        <taxon>Halorussus</taxon>
    </lineage>
</organism>
<keyword evidence="5 9" id="KW-0653">Protein transport</keyword>
<keyword evidence="2 9" id="KW-0813">Transport</keyword>
<comment type="similarity">
    <text evidence="9">Belongs to the SecD/SecF family. SecF subfamily.</text>
</comment>
<dbReference type="RefSeq" id="WP_248655718.1">
    <property type="nucleotide sequence ID" value="NZ_CP096658.1"/>
</dbReference>
<evidence type="ECO:0000256" key="7">
    <source>
        <dbReference type="ARBA" id="ARBA00023010"/>
    </source>
</evidence>
<keyword evidence="4 9" id="KW-0812">Transmembrane</keyword>
<dbReference type="NCBIfam" id="NF006355">
    <property type="entry name" value="PRK08578.1-3"/>
    <property type="match status" value="1"/>
</dbReference>
<proteinExistence type="inferred from homology"/>
<dbReference type="PANTHER" id="PTHR30081">
    <property type="entry name" value="PROTEIN-EXPORT MEMBRANE PROTEIN SEC"/>
    <property type="match status" value="1"/>
</dbReference>
<reference evidence="11" key="1">
    <citation type="submission" date="2022-04" db="EMBL/GenBank/DDBJ databases">
        <title>Diverse halophilic archaea isolated from saline environments.</title>
        <authorList>
            <person name="Cui H.-L."/>
        </authorList>
    </citation>
    <scope>NUCLEOTIDE SEQUENCE</scope>
    <source>
        <strain evidence="11">XZYJT40</strain>
    </source>
</reference>
<feature type="transmembrane region" description="Helical" evidence="9">
    <location>
        <begin position="163"/>
        <end position="183"/>
    </location>
</feature>
<accession>A0A8U0IJT7</accession>
<keyword evidence="7 9" id="KW-0811">Translocation</keyword>
<evidence type="ECO:0000259" key="10">
    <source>
        <dbReference type="Pfam" id="PF02355"/>
    </source>
</evidence>
<evidence type="ECO:0000256" key="2">
    <source>
        <dbReference type="ARBA" id="ARBA00022448"/>
    </source>
</evidence>
<feature type="transmembrane region" description="Helical" evidence="9">
    <location>
        <begin position="137"/>
        <end position="156"/>
    </location>
</feature>
<feature type="transmembrane region" description="Helical" evidence="9">
    <location>
        <begin position="230"/>
        <end position="254"/>
    </location>
</feature>
<dbReference type="KEGG" id="haxz:M0R88_04220"/>
<dbReference type="AlphaFoldDB" id="A0A8U0IJT7"/>
<dbReference type="InterPro" id="IPR053476">
    <property type="entry name" value="SecD/SecF_export"/>
</dbReference>
<dbReference type="InterPro" id="IPR022646">
    <property type="entry name" value="SecD/SecF_CS"/>
</dbReference>
<dbReference type="HAMAP" id="MF_01464_A">
    <property type="entry name" value="SecF_A"/>
    <property type="match status" value="1"/>
</dbReference>
<comment type="subcellular location">
    <subcellularLocation>
        <location evidence="1 9">Cell membrane</location>
        <topology evidence="1 9">Multi-pass membrane protein</topology>
    </subcellularLocation>
</comment>
<dbReference type="GO" id="GO:0006605">
    <property type="term" value="P:protein targeting"/>
    <property type="evidence" value="ECO:0007669"/>
    <property type="project" value="UniProtKB-UniRule"/>
</dbReference>
<comment type="function">
    <text evidence="9">Involved in protein export.</text>
</comment>
<protein>
    <recommendedName>
        <fullName evidence="9">Protein-export membrane protein SecF</fullName>
    </recommendedName>
</protein>
<keyword evidence="8 9" id="KW-0472">Membrane</keyword>
<evidence type="ECO:0000256" key="9">
    <source>
        <dbReference type="HAMAP-Rule" id="MF_01464"/>
    </source>
</evidence>
<comment type="subunit">
    <text evidence="9">Part of the protein translocation apparatus. Forms a complex with SecD.</text>
</comment>
<evidence type="ECO:0000256" key="4">
    <source>
        <dbReference type="ARBA" id="ARBA00022692"/>
    </source>
</evidence>
<dbReference type="Gene3D" id="1.20.1640.10">
    <property type="entry name" value="Multidrug efflux transporter AcrB transmembrane domain"/>
    <property type="match status" value="1"/>
</dbReference>
<dbReference type="NCBIfam" id="NF041305">
    <property type="entry name" value="SecF_Halo"/>
    <property type="match status" value="1"/>
</dbReference>
<dbReference type="GeneID" id="72189033"/>
<keyword evidence="12" id="KW-1185">Reference proteome</keyword>
<evidence type="ECO:0000256" key="3">
    <source>
        <dbReference type="ARBA" id="ARBA00022475"/>
    </source>
</evidence>
<feature type="transmembrane region" description="Helical" evidence="9">
    <location>
        <begin position="20"/>
        <end position="40"/>
    </location>
</feature>
<dbReference type="InterPro" id="IPR048634">
    <property type="entry name" value="SecD_SecF_C"/>
</dbReference>
<feature type="transmembrane region" description="Helical" evidence="9">
    <location>
        <begin position="260"/>
        <end position="283"/>
    </location>
</feature>
<dbReference type="Proteomes" id="UP000830434">
    <property type="component" value="Chromosome"/>
</dbReference>
<dbReference type="SUPFAM" id="SSF82866">
    <property type="entry name" value="Multidrug efflux transporter AcrB transmembrane domain"/>
    <property type="match status" value="1"/>
</dbReference>
<keyword evidence="3 9" id="KW-1003">Cell membrane</keyword>
<dbReference type="GO" id="GO:0065002">
    <property type="term" value="P:intracellular protein transmembrane transport"/>
    <property type="evidence" value="ECO:0007669"/>
    <property type="project" value="UniProtKB-UniRule"/>
</dbReference>